<proteinExistence type="inferred from homology"/>
<comment type="caution">
    <text evidence="7">The sequence shown here is derived from an EMBL/GenBank/DDBJ whole genome shotgun (WGS) entry which is preliminary data.</text>
</comment>
<dbReference type="GO" id="GO:0050660">
    <property type="term" value="F:flavin adenine dinucleotide binding"/>
    <property type="evidence" value="ECO:0007669"/>
    <property type="project" value="TreeGrafter"/>
</dbReference>
<dbReference type="InterPro" id="IPR012001">
    <property type="entry name" value="Thiamin_PyroP_enz_TPP-bd_dom"/>
</dbReference>
<dbReference type="InterPro" id="IPR029061">
    <property type="entry name" value="THDP-binding"/>
</dbReference>
<dbReference type="CDD" id="cd07035">
    <property type="entry name" value="TPP_PYR_POX_like"/>
    <property type="match status" value="1"/>
</dbReference>
<dbReference type="GO" id="GO:0030976">
    <property type="term" value="F:thiamine pyrophosphate binding"/>
    <property type="evidence" value="ECO:0007669"/>
    <property type="project" value="InterPro"/>
</dbReference>
<gene>
    <name evidence="7" type="ORF">CCS01_05475</name>
</gene>
<evidence type="ECO:0008006" key="9">
    <source>
        <dbReference type="Google" id="ProtNLM"/>
    </source>
</evidence>
<dbReference type="Proteomes" id="UP000239724">
    <property type="component" value="Unassembled WGS sequence"/>
</dbReference>
<dbReference type="PROSITE" id="PS00187">
    <property type="entry name" value="TPP_ENZYMES"/>
    <property type="match status" value="1"/>
</dbReference>
<evidence type="ECO:0000313" key="7">
    <source>
        <dbReference type="EMBL" id="PPQ36240.1"/>
    </source>
</evidence>
<organism evidence="7 8">
    <name type="scientific">Rhodopila globiformis</name>
    <name type="common">Rhodopseudomonas globiformis</name>
    <dbReference type="NCBI Taxonomy" id="1071"/>
    <lineage>
        <taxon>Bacteria</taxon>
        <taxon>Pseudomonadati</taxon>
        <taxon>Pseudomonadota</taxon>
        <taxon>Alphaproteobacteria</taxon>
        <taxon>Acetobacterales</taxon>
        <taxon>Acetobacteraceae</taxon>
        <taxon>Rhodopila</taxon>
    </lineage>
</organism>
<dbReference type="Gene3D" id="3.40.50.1220">
    <property type="entry name" value="TPP-binding domain"/>
    <property type="match status" value="1"/>
</dbReference>
<dbReference type="CDD" id="cd02002">
    <property type="entry name" value="TPP_BFDC"/>
    <property type="match status" value="1"/>
</dbReference>
<protein>
    <recommendedName>
        <fullName evidence="9">Benzoylformate decarboxylase</fullName>
    </recommendedName>
</protein>
<dbReference type="GO" id="GO:0000287">
    <property type="term" value="F:magnesium ion binding"/>
    <property type="evidence" value="ECO:0007669"/>
    <property type="project" value="InterPro"/>
</dbReference>
<reference evidence="7 8" key="1">
    <citation type="journal article" date="2018" name="Arch. Microbiol.">
        <title>New insights into the metabolic potential of the phototrophic purple bacterium Rhodopila globiformis DSM 161(T) from its draft genome sequence and evidence for a vanadium-dependent nitrogenase.</title>
        <authorList>
            <person name="Imhoff J.F."/>
            <person name="Rahn T."/>
            <person name="Kunzel S."/>
            <person name="Neulinger S.C."/>
        </authorList>
    </citation>
    <scope>NUCLEOTIDE SEQUENCE [LARGE SCALE GENOMIC DNA]</scope>
    <source>
        <strain evidence="7 8">DSM 161</strain>
    </source>
</reference>
<dbReference type="InterPro" id="IPR000399">
    <property type="entry name" value="TPP-bd_CS"/>
</dbReference>
<dbReference type="Gene3D" id="3.40.50.970">
    <property type="match status" value="2"/>
</dbReference>
<dbReference type="PANTHER" id="PTHR18968">
    <property type="entry name" value="THIAMINE PYROPHOSPHATE ENZYMES"/>
    <property type="match status" value="1"/>
</dbReference>
<dbReference type="Pfam" id="PF02775">
    <property type="entry name" value="TPP_enzyme_C"/>
    <property type="match status" value="1"/>
</dbReference>
<dbReference type="InterPro" id="IPR011766">
    <property type="entry name" value="TPP_enzyme_TPP-bd"/>
</dbReference>
<sequence length="561" mass="59587">MISMPMMPGKTALLELLKQEGVRVMFGNPGTTELPLMDALAVEKDIRYVLALQEAPAMGMADGYAQASGTCAMVNLHAAPGLGNAMGMLYDAQKAGAPILVTAGQHEQRFNFTEPLLWTDLPRVARPFVKWSEEVRRLEDLPRAIHRAVKTALAPPMGPVFLSLPGDILSDSADLDLGAPSRVALGIRGDAGAIARAAAVIAKAKSPVIIAGDAVAQSNALAELVTLAETLGAPVYDEGMASRAMFPSSHPLYRGTVVRLPAAIHGMLSQHDLLVSIGGDLFTLSLPGDSEAMPENFPVVHLDTDPWELAKNYPEAVSILGEPKATLPELTEAVVKARSAAESEAAAKRLVHVRAEGVASLHKLHAMADAVAERHPIHPLALMQTIGRLLPEDAVVIDETVSSGTGLRRFLKSDDAQSFFGLRGGGIGWGLPAAIGVKLALPDRPVVALIGDGSAMYTIQGLWTAAHQKLRMVFVIINNYSYRILKQRTNAMKGLAAQADNYVAMDLDKPRVDFVSVAQGLGLAAHKATALSDLGDLMEQALAADGPSLIDIEVDRSWKPV</sequence>
<feature type="domain" description="Thiamine pyrophosphate enzyme N-terminal TPP-binding" evidence="6">
    <location>
        <begin position="9"/>
        <end position="109"/>
    </location>
</feature>
<evidence type="ECO:0000259" key="4">
    <source>
        <dbReference type="Pfam" id="PF00205"/>
    </source>
</evidence>
<evidence type="ECO:0000259" key="6">
    <source>
        <dbReference type="Pfam" id="PF02776"/>
    </source>
</evidence>
<comment type="similarity">
    <text evidence="1 3">Belongs to the TPP enzyme family.</text>
</comment>
<dbReference type="InterPro" id="IPR045229">
    <property type="entry name" value="TPP_enz"/>
</dbReference>
<dbReference type="GO" id="GO:0019752">
    <property type="term" value="P:carboxylic acid metabolic process"/>
    <property type="evidence" value="ECO:0007669"/>
    <property type="project" value="UniProtKB-ARBA"/>
</dbReference>
<evidence type="ECO:0000313" key="8">
    <source>
        <dbReference type="Proteomes" id="UP000239724"/>
    </source>
</evidence>
<evidence type="ECO:0000256" key="1">
    <source>
        <dbReference type="ARBA" id="ARBA00007812"/>
    </source>
</evidence>
<keyword evidence="2 3" id="KW-0786">Thiamine pyrophosphate</keyword>
<dbReference type="AlphaFoldDB" id="A0A2S6NLH8"/>
<dbReference type="Pfam" id="PF02776">
    <property type="entry name" value="TPP_enzyme_N"/>
    <property type="match status" value="1"/>
</dbReference>
<evidence type="ECO:0000256" key="2">
    <source>
        <dbReference type="ARBA" id="ARBA00023052"/>
    </source>
</evidence>
<feature type="domain" description="Thiamine pyrophosphate enzyme central" evidence="4">
    <location>
        <begin position="194"/>
        <end position="330"/>
    </location>
</feature>
<dbReference type="SUPFAM" id="SSF52518">
    <property type="entry name" value="Thiamin diphosphate-binding fold (THDP-binding)"/>
    <property type="match status" value="2"/>
</dbReference>
<evidence type="ECO:0000259" key="5">
    <source>
        <dbReference type="Pfam" id="PF02775"/>
    </source>
</evidence>
<dbReference type="InterPro" id="IPR029035">
    <property type="entry name" value="DHS-like_NAD/FAD-binding_dom"/>
</dbReference>
<accession>A0A2S6NLH8</accession>
<dbReference type="InterPro" id="IPR012000">
    <property type="entry name" value="Thiamin_PyroP_enz_cen_dom"/>
</dbReference>
<feature type="domain" description="Thiamine pyrophosphate enzyme TPP-binding" evidence="5">
    <location>
        <begin position="410"/>
        <end position="552"/>
    </location>
</feature>
<dbReference type="SUPFAM" id="SSF52467">
    <property type="entry name" value="DHS-like NAD/FAD-binding domain"/>
    <property type="match status" value="1"/>
</dbReference>
<dbReference type="EMBL" id="NHRY01000060">
    <property type="protein sequence ID" value="PPQ36240.1"/>
    <property type="molecule type" value="Genomic_DNA"/>
</dbReference>
<keyword evidence="8" id="KW-1185">Reference proteome</keyword>
<dbReference type="GO" id="GO:0003984">
    <property type="term" value="F:acetolactate synthase activity"/>
    <property type="evidence" value="ECO:0007669"/>
    <property type="project" value="TreeGrafter"/>
</dbReference>
<name>A0A2S6NLH8_RHOGL</name>
<dbReference type="PANTHER" id="PTHR18968:SF133">
    <property type="entry name" value="BENZOYLFORMATE DECARBOXYLASE"/>
    <property type="match status" value="1"/>
</dbReference>
<dbReference type="Pfam" id="PF00205">
    <property type="entry name" value="TPP_enzyme_M"/>
    <property type="match status" value="1"/>
</dbReference>
<evidence type="ECO:0000256" key="3">
    <source>
        <dbReference type="RuleBase" id="RU362132"/>
    </source>
</evidence>